<dbReference type="RefSeq" id="WP_146941743.1">
    <property type="nucleotide sequence ID" value="NZ_BJYJ01000013.1"/>
</dbReference>
<dbReference type="Pfam" id="PF13648">
    <property type="entry name" value="Lipocalin_4"/>
    <property type="match status" value="1"/>
</dbReference>
<comment type="caution">
    <text evidence="3">The sequence shown here is derived from an EMBL/GenBank/DDBJ whole genome shotgun (WGS) entry which is preliminary data.</text>
</comment>
<dbReference type="InterPro" id="IPR024311">
    <property type="entry name" value="Lipocalin-like"/>
</dbReference>
<accession>A0A511YND6</accession>
<evidence type="ECO:0000256" key="1">
    <source>
        <dbReference type="SAM" id="SignalP"/>
    </source>
</evidence>
<reference evidence="3 4" key="1">
    <citation type="submission" date="2019-07" db="EMBL/GenBank/DDBJ databases">
        <title>Whole genome shotgun sequence of Chryseobacterium hagamense NBRC 105253.</title>
        <authorList>
            <person name="Hosoyama A."/>
            <person name="Uohara A."/>
            <person name="Ohji S."/>
            <person name="Ichikawa N."/>
        </authorList>
    </citation>
    <scope>NUCLEOTIDE SEQUENCE [LARGE SCALE GENOMIC DNA]</scope>
    <source>
        <strain evidence="3 4">NBRC 105253</strain>
    </source>
</reference>
<sequence>MKKLLFLAVSAGFIFTSCSSDDDVDSNSIVGNWRPVSEKAISGKNGSTLYNDPHSSCYKKSTINFKPDNTVSSTLYDENSGGNCENYGTETYSYSYDAAKMQLTVDGDVSEVVLLNQKELHFVSDYDDVNGDGVDDKIILVFAR</sequence>
<keyword evidence="4" id="KW-1185">Reference proteome</keyword>
<feature type="signal peptide" evidence="1">
    <location>
        <begin position="1"/>
        <end position="19"/>
    </location>
</feature>
<name>A0A511YND6_9FLAO</name>
<dbReference type="PROSITE" id="PS51257">
    <property type="entry name" value="PROKAR_LIPOPROTEIN"/>
    <property type="match status" value="1"/>
</dbReference>
<dbReference type="AlphaFoldDB" id="A0A511YND6"/>
<evidence type="ECO:0000259" key="2">
    <source>
        <dbReference type="Pfam" id="PF13648"/>
    </source>
</evidence>
<feature type="domain" description="Lipocalin-like" evidence="2">
    <location>
        <begin position="29"/>
        <end position="121"/>
    </location>
</feature>
<dbReference type="OrthoDB" id="1262396at2"/>
<dbReference type="EMBL" id="BJYJ01000013">
    <property type="protein sequence ID" value="GEN76701.1"/>
    <property type="molecule type" value="Genomic_DNA"/>
</dbReference>
<gene>
    <name evidence="3" type="ORF">CHA01nite_24410</name>
</gene>
<dbReference type="Proteomes" id="UP000321863">
    <property type="component" value="Unassembled WGS sequence"/>
</dbReference>
<organism evidence="3 4">
    <name type="scientific">Chryseobacterium hagamense</name>
    <dbReference type="NCBI Taxonomy" id="395935"/>
    <lineage>
        <taxon>Bacteria</taxon>
        <taxon>Pseudomonadati</taxon>
        <taxon>Bacteroidota</taxon>
        <taxon>Flavobacteriia</taxon>
        <taxon>Flavobacteriales</taxon>
        <taxon>Weeksellaceae</taxon>
        <taxon>Chryseobacterium group</taxon>
        <taxon>Chryseobacterium</taxon>
    </lineage>
</organism>
<protein>
    <recommendedName>
        <fullName evidence="2">Lipocalin-like domain-containing protein</fullName>
    </recommendedName>
</protein>
<evidence type="ECO:0000313" key="4">
    <source>
        <dbReference type="Proteomes" id="UP000321863"/>
    </source>
</evidence>
<keyword evidence="1" id="KW-0732">Signal</keyword>
<proteinExistence type="predicted"/>
<feature type="chain" id="PRO_5022078892" description="Lipocalin-like domain-containing protein" evidence="1">
    <location>
        <begin position="20"/>
        <end position="144"/>
    </location>
</feature>
<evidence type="ECO:0000313" key="3">
    <source>
        <dbReference type="EMBL" id="GEN76701.1"/>
    </source>
</evidence>